<dbReference type="OrthoDB" id="5356842at2"/>
<dbReference type="EMBL" id="VOAP01000013">
    <property type="protein sequence ID" value="TWO20619.1"/>
    <property type="molecule type" value="Genomic_DNA"/>
</dbReference>
<dbReference type="AlphaFoldDB" id="A0A381CK29"/>
<dbReference type="PANTHER" id="PTHR11228:SF7">
    <property type="entry name" value="PQQA PEPTIDE CYCLASE"/>
    <property type="match status" value="1"/>
</dbReference>
<evidence type="ECO:0000313" key="8">
    <source>
        <dbReference type="EMBL" id="TWO20619.1"/>
    </source>
</evidence>
<dbReference type="Proteomes" id="UP000321812">
    <property type="component" value="Unassembled WGS sequence"/>
</dbReference>
<dbReference type="GO" id="GO:0051536">
    <property type="term" value="F:iron-sulfur cluster binding"/>
    <property type="evidence" value="ECO:0007669"/>
    <property type="project" value="UniProtKB-KW"/>
</dbReference>
<dbReference type="RefSeq" id="WP_034962986.1">
    <property type="nucleotide sequence ID" value="NZ_FPBB01000005.1"/>
</dbReference>
<keyword evidence="5" id="KW-0408">Iron</keyword>
<dbReference type="InterPro" id="IPR058240">
    <property type="entry name" value="rSAM_sf"/>
</dbReference>
<evidence type="ECO:0000256" key="4">
    <source>
        <dbReference type="ARBA" id="ARBA00022723"/>
    </source>
</evidence>
<reference evidence="8 9" key="1">
    <citation type="submission" date="2019-07" db="EMBL/GenBank/DDBJ databases">
        <title>Rapid identification of Enteric Bacteria from Whole Genome Sequences (WGS) using Average Nucleotide Identity (ANI).</title>
        <authorList>
            <person name="Lane C."/>
        </authorList>
    </citation>
    <scope>NUCLEOTIDE SEQUENCE [LARGE SCALE GENOMIC DNA]</scope>
    <source>
        <strain evidence="8 9">D2411</strain>
    </source>
</reference>
<dbReference type="CDD" id="cd21109">
    <property type="entry name" value="SPASM"/>
    <property type="match status" value="1"/>
</dbReference>
<evidence type="ECO:0000256" key="6">
    <source>
        <dbReference type="ARBA" id="ARBA00023014"/>
    </source>
</evidence>
<dbReference type="PANTHER" id="PTHR11228">
    <property type="entry name" value="RADICAL SAM DOMAIN PROTEIN"/>
    <property type="match status" value="1"/>
</dbReference>
<dbReference type="InterPro" id="IPR023885">
    <property type="entry name" value="4Fe4S-binding_SPASM_dom"/>
</dbReference>
<dbReference type="InterPro" id="IPR013785">
    <property type="entry name" value="Aldolase_TIM"/>
</dbReference>
<dbReference type="SUPFAM" id="SSF102114">
    <property type="entry name" value="Radical SAM enzymes"/>
    <property type="match status" value="1"/>
</dbReference>
<dbReference type="InterPro" id="IPR034391">
    <property type="entry name" value="AdoMet-like_SPASM_containing"/>
</dbReference>
<dbReference type="InterPro" id="IPR050377">
    <property type="entry name" value="Radical_SAM_PqqE_MftC-like"/>
</dbReference>
<evidence type="ECO:0000256" key="2">
    <source>
        <dbReference type="ARBA" id="ARBA00022485"/>
    </source>
</evidence>
<keyword evidence="3" id="KW-0949">S-adenosyl-L-methionine</keyword>
<gene>
    <name evidence="8" type="ORF">YZ82_04690</name>
</gene>
<dbReference type="GO" id="GO:0003824">
    <property type="term" value="F:catalytic activity"/>
    <property type="evidence" value="ECO:0007669"/>
    <property type="project" value="InterPro"/>
</dbReference>
<dbReference type="SFLD" id="SFLDG01067">
    <property type="entry name" value="SPASM/twitch_domain_containing"/>
    <property type="match status" value="1"/>
</dbReference>
<dbReference type="InterPro" id="IPR007197">
    <property type="entry name" value="rSAM"/>
</dbReference>
<dbReference type="Gene3D" id="3.20.20.70">
    <property type="entry name" value="Aldolase class I"/>
    <property type="match status" value="1"/>
</dbReference>
<dbReference type="SFLD" id="SFLDG01387">
    <property type="entry name" value="BtrN-like_SPASM_domain_contain"/>
    <property type="match status" value="1"/>
</dbReference>
<dbReference type="PROSITE" id="PS51918">
    <property type="entry name" value="RADICAL_SAM"/>
    <property type="match status" value="1"/>
</dbReference>
<sequence length="336" mass="38267">MSILTTNYSKHSVGIDEYIKVHHKSPDQYANYRRMWDQNMVAGGGSNLLFLLLESTSKCNLKCPMCSHYDGYPQTADMNEEIFKKALKGIKDMQIPSVCMNLTNEPLLDKGIFDKIKAVSDIDSVFDIHMNTNATLLDEKAATKLLSSGLTRLLIGFDGFSKETYESVRNKAKYEIVLNNILNFIKLKEESKKVFPVVRLSFVKTSMNENEIEQWVDFWKDKVDYLIIQEYLSTVADNSKDYLKPQNSLRKGISKDNIFCNQPFERLAIRGNGDVLPCCSHLMAGNGGAVGNLLYNSLDEIWNNDKMQSIRNAFLNSTWDNHPICSKCLSTTYKLE</sequence>
<evidence type="ECO:0000313" key="9">
    <source>
        <dbReference type="Proteomes" id="UP000321812"/>
    </source>
</evidence>
<evidence type="ECO:0000259" key="7">
    <source>
        <dbReference type="PROSITE" id="PS51918"/>
    </source>
</evidence>
<dbReference type="Pfam" id="PF13186">
    <property type="entry name" value="SPASM"/>
    <property type="match status" value="1"/>
</dbReference>
<dbReference type="CDD" id="cd01335">
    <property type="entry name" value="Radical_SAM"/>
    <property type="match status" value="1"/>
</dbReference>
<keyword evidence="2" id="KW-0004">4Fe-4S</keyword>
<organism evidence="8 9">
    <name type="scientific">Campylobacter hyointestinalis</name>
    <dbReference type="NCBI Taxonomy" id="198"/>
    <lineage>
        <taxon>Bacteria</taxon>
        <taxon>Pseudomonadati</taxon>
        <taxon>Campylobacterota</taxon>
        <taxon>Epsilonproteobacteria</taxon>
        <taxon>Campylobacterales</taxon>
        <taxon>Campylobacteraceae</taxon>
        <taxon>Campylobacter</taxon>
    </lineage>
</organism>
<keyword evidence="6" id="KW-0411">Iron-sulfur</keyword>
<keyword evidence="4" id="KW-0479">Metal-binding</keyword>
<dbReference type="GO" id="GO:0046872">
    <property type="term" value="F:metal ion binding"/>
    <property type="evidence" value="ECO:0007669"/>
    <property type="project" value="UniProtKB-KW"/>
</dbReference>
<dbReference type="Pfam" id="PF04055">
    <property type="entry name" value="Radical_SAM"/>
    <property type="match status" value="1"/>
</dbReference>
<protein>
    <submittedName>
        <fullName evidence="8">Radical SAM protein</fullName>
    </submittedName>
</protein>
<comment type="caution">
    <text evidence="8">The sequence shown here is derived from an EMBL/GenBank/DDBJ whole genome shotgun (WGS) entry which is preliminary data.</text>
</comment>
<evidence type="ECO:0000256" key="5">
    <source>
        <dbReference type="ARBA" id="ARBA00023004"/>
    </source>
</evidence>
<feature type="domain" description="Radical SAM core" evidence="7">
    <location>
        <begin position="43"/>
        <end position="265"/>
    </location>
</feature>
<accession>A0A381CK29</accession>
<proteinExistence type="predicted"/>
<comment type="cofactor">
    <cofactor evidence="1">
        <name>[4Fe-4S] cluster</name>
        <dbReference type="ChEBI" id="CHEBI:49883"/>
    </cofactor>
</comment>
<name>A0A381CK29_CAMHY</name>
<dbReference type="SFLD" id="SFLDS00029">
    <property type="entry name" value="Radical_SAM"/>
    <property type="match status" value="1"/>
</dbReference>
<evidence type="ECO:0000256" key="3">
    <source>
        <dbReference type="ARBA" id="ARBA00022691"/>
    </source>
</evidence>
<evidence type="ECO:0000256" key="1">
    <source>
        <dbReference type="ARBA" id="ARBA00001966"/>
    </source>
</evidence>